<evidence type="ECO:0000256" key="1">
    <source>
        <dbReference type="ARBA" id="ARBA00007119"/>
    </source>
</evidence>
<keyword evidence="3 4" id="KW-0408">Iron</keyword>
<evidence type="ECO:0000313" key="6">
    <source>
        <dbReference type="EMBL" id="OCH92108.1"/>
    </source>
</evidence>
<dbReference type="Gene3D" id="1.20.58.480">
    <property type="match status" value="1"/>
</dbReference>
<keyword evidence="2 4" id="KW-0479">Metal-binding</keyword>
<dbReference type="SUPFAM" id="SSF140959">
    <property type="entry name" value="Indolic compounds 2,3-dioxygenase-like"/>
    <property type="match status" value="1"/>
</dbReference>
<keyword evidence="4" id="KW-0349">Heme</keyword>
<evidence type="ECO:0000256" key="2">
    <source>
        <dbReference type="ARBA" id="ARBA00022723"/>
    </source>
</evidence>
<dbReference type="PANTHER" id="PTHR28657">
    <property type="entry name" value="INDOLEAMINE 2,3-DIOXYGENASE"/>
    <property type="match status" value="1"/>
</dbReference>
<dbReference type="EMBL" id="KV722374">
    <property type="protein sequence ID" value="OCH92108.1"/>
    <property type="molecule type" value="Genomic_DNA"/>
</dbReference>
<name>A0A8E2AXG8_9APHY</name>
<organism evidence="6 7">
    <name type="scientific">Obba rivulosa</name>
    <dbReference type="NCBI Taxonomy" id="1052685"/>
    <lineage>
        <taxon>Eukaryota</taxon>
        <taxon>Fungi</taxon>
        <taxon>Dikarya</taxon>
        <taxon>Basidiomycota</taxon>
        <taxon>Agaricomycotina</taxon>
        <taxon>Agaricomycetes</taxon>
        <taxon>Polyporales</taxon>
        <taxon>Gelatoporiaceae</taxon>
        <taxon>Obba</taxon>
    </lineage>
</organism>
<keyword evidence="6" id="KW-0560">Oxidoreductase</keyword>
<dbReference type="GO" id="GO:0034354">
    <property type="term" value="P:'de novo' NAD+ biosynthetic process from L-tryptophan"/>
    <property type="evidence" value="ECO:0007669"/>
    <property type="project" value="TreeGrafter"/>
</dbReference>
<dbReference type="OrthoDB" id="540174at2759"/>
<dbReference type="GO" id="GO:0019441">
    <property type="term" value="P:L-tryptophan catabolic process to kynurenine"/>
    <property type="evidence" value="ECO:0007669"/>
    <property type="project" value="InterPro"/>
</dbReference>
<dbReference type="AlphaFoldDB" id="A0A8E2AXG8"/>
<evidence type="ECO:0000256" key="5">
    <source>
        <dbReference type="SAM" id="MobiDB-lite"/>
    </source>
</evidence>
<accession>A0A8E2AXG8</accession>
<dbReference type="InterPro" id="IPR037217">
    <property type="entry name" value="Trp/Indoleamine_2_3_dOase-like"/>
</dbReference>
<evidence type="ECO:0000313" key="7">
    <source>
        <dbReference type="Proteomes" id="UP000250043"/>
    </source>
</evidence>
<feature type="binding site" description="proximal binding residue" evidence="4">
    <location>
        <position position="403"/>
    </location>
    <ligand>
        <name>heme b</name>
        <dbReference type="ChEBI" id="CHEBI:60344"/>
    </ligand>
    <ligandPart>
        <name>Fe</name>
        <dbReference type="ChEBI" id="CHEBI:18248"/>
    </ligandPart>
</feature>
<feature type="region of interest" description="Disordered" evidence="5">
    <location>
        <begin position="420"/>
        <end position="459"/>
    </location>
</feature>
<dbReference type="GO" id="GO:0046872">
    <property type="term" value="F:metal ion binding"/>
    <property type="evidence" value="ECO:0007669"/>
    <property type="project" value="UniProtKB-KW"/>
</dbReference>
<reference evidence="6 7" key="1">
    <citation type="submission" date="2016-07" db="EMBL/GenBank/DDBJ databases">
        <title>Draft genome of the white-rot fungus Obba rivulosa 3A-2.</title>
        <authorList>
            <consortium name="DOE Joint Genome Institute"/>
            <person name="Miettinen O."/>
            <person name="Riley R."/>
            <person name="Acob R."/>
            <person name="Barry K."/>
            <person name="Cullen D."/>
            <person name="De Vries R."/>
            <person name="Hainaut M."/>
            <person name="Hatakka A."/>
            <person name="Henrissat B."/>
            <person name="Hilden K."/>
            <person name="Kuo R."/>
            <person name="Labutti K."/>
            <person name="Lipzen A."/>
            <person name="Makela M.R."/>
            <person name="Sandor L."/>
            <person name="Spatafora J.W."/>
            <person name="Grigoriev I.V."/>
            <person name="Hibbett D.S."/>
        </authorList>
    </citation>
    <scope>NUCLEOTIDE SEQUENCE [LARGE SCALE GENOMIC DNA]</scope>
    <source>
        <strain evidence="6 7">3A-2</strain>
    </source>
</reference>
<dbReference type="GO" id="GO:0020037">
    <property type="term" value="F:heme binding"/>
    <property type="evidence" value="ECO:0007669"/>
    <property type="project" value="InterPro"/>
</dbReference>
<protein>
    <submittedName>
        <fullName evidence="6">Indoleamine 2,3-dioxygenase</fullName>
    </submittedName>
</protein>
<proteinExistence type="inferred from homology"/>
<keyword evidence="6" id="KW-0223">Dioxygenase</keyword>
<dbReference type="PANTHER" id="PTHR28657:SF5">
    <property type="entry name" value="INDOLEAMINE 2,3-DIOXYGENASE"/>
    <property type="match status" value="1"/>
</dbReference>
<evidence type="ECO:0000256" key="3">
    <source>
        <dbReference type="ARBA" id="ARBA00023004"/>
    </source>
</evidence>
<sequence length="459" mass="51713">MAFVVSPIHLLARVLPGVSSSVADDLFEPSSHERGSFTPEEFDVHPQTGFFPAQPLRKLVEPYGVWEQTLRDARGVVTLWNDRSEEAVSKKPEGDRWRSRVREMPVLSTAAIHETPQLQRAHMVLACTMHFYVHSLPPEEKEPRVRIPRSLAVPLVEISKLLRIAPVLTFADVVLWNWELVDPSLPLSSQNIKYEDLFSGVETERQFYMISAAVELKGVEMLKIFEDFYNIPDPTAFPAIGKIASDLVQLKKIIEELTEIFRLIRTTLDPNVFYWVVRLWWSGAKNTPSKIEWLFEGVPNSAVLDIGGGSAGQSSVMHALDIFLDVDHKLEKKRTPAPSANNQKSELGFMERMRRYMPGKHREYLEYISSMRPTVRDVAKQITTLAEPYNDTVLALKKLRDLHIQIVALYVVTRSGSTPIPGIVPEPKDEEEPVRGTGGSAVSSLLKAGRDATARAVLQ</sequence>
<dbReference type="GO" id="GO:0033754">
    <property type="term" value="F:indoleamine 2,3-dioxygenase activity"/>
    <property type="evidence" value="ECO:0007669"/>
    <property type="project" value="TreeGrafter"/>
</dbReference>
<dbReference type="InterPro" id="IPR000898">
    <property type="entry name" value="Indolamine_dOase"/>
</dbReference>
<dbReference type="Pfam" id="PF01231">
    <property type="entry name" value="IDO"/>
    <property type="match status" value="1"/>
</dbReference>
<gene>
    <name evidence="6" type="ORF">OBBRIDRAFT_802827</name>
</gene>
<dbReference type="GO" id="GO:0005737">
    <property type="term" value="C:cytoplasm"/>
    <property type="evidence" value="ECO:0007669"/>
    <property type="project" value="TreeGrafter"/>
</dbReference>
<keyword evidence="7" id="KW-1185">Reference proteome</keyword>
<comment type="similarity">
    <text evidence="1">Belongs to the indoleamine 2,3-dioxygenase family.</text>
</comment>
<evidence type="ECO:0000256" key="4">
    <source>
        <dbReference type="PIRSR" id="PIRSR600898-1"/>
    </source>
</evidence>
<dbReference type="Proteomes" id="UP000250043">
    <property type="component" value="Unassembled WGS sequence"/>
</dbReference>